<sequence length="356" mass="38431">MTMSDYLQAWAKDPSRAGTLPYAAFEPRYPHKGVGAIVVVRGVLYFKGGYSRERRAAIAKCFEQYRTALGAPLSWFFQEGKRATKFEKAPSLAAVATSLSEDETFTFAFTDAQTSREAGAFQFSAFCLEKWQASLGTRGLDALTFSAPVPLVKANPELVPKLFIEFANLLDAIHGHAGYAVNLPPTGREENESSEYYFSRQLGPGVDVGNPFRSTFRDLIDKLKTADWLVAIGPEMVAKLGGIRALALPPDWFRAAPYGEGGLMIQAGMQPRAGSEEVAKGAPAIAPPAYVVLNAALRPIIAQSIGSLQRGTATGDAPVYNTESSGNEWLHRFDVTPGELLAAQAAVLDTPKLPPL</sequence>
<dbReference type="AlphaFoldDB" id="A0A2N7WCQ9"/>
<dbReference type="InterPro" id="IPR021815">
    <property type="entry name" value="TsiV"/>
</dbReference>
<proteinExistence type="predicted"/>
<dbReference type="Proteomes" id="UP000235347">
    <property type="component" value="Unassembled WGS sequence"/>
</dbReference>
<name>A0A2N7WCQ9_9BURK</name>
<accession>A0A2N7WCQ9</accession>
<protein>
    <recommendedName>
        <fullName evidence="3">DUF3396 domain-containing protein</fullName>
    </recommendedName>
</protein>
<dbReference type="EMBL" id="PNYB01000003">
    <property type="protein sequence ID" value="PMS27182.1"/>
    <property type="molecule type" value="Genomic_DNA"/>
</dbReference>
<evidence type="ECO:0008006" key="3">
    <source>
        <dbReference type="Google" id="ProtNLM"/>
    </source>
</evidence>
<evidence type="ECO:0000313" key="1">
    <source>
        <dbReference type="EMBL" id="PMS27182.1"/>
    </source>
</evidence>
<comment type="caution">
    <text evidence="1">The sequence shown here is derived from an EMBL/GenBank/DDBJ whole genome shotgun (WGS) entry which is preliminary data.</text>
</comment>
<reference evidence="1 2" key="1">
    <citation type="submission" date="2018-01" db="EMBL/GenBank/DDBJ databases">
        <title>Whole genome analyses suggest that Burkholderia sensu lato contains two further novel genera in the rhizoxinica-symbiotica group Mycetohabitans gen. nov., and Trinickia gen. nov.: implications for the evolution of diazotrophy and nodulation in the Burkholderiaceae.</title>
        <authorList>
            <person name="Estrada-de los Santos P."/>
            <person name="Palmer M."/>
            <person name="Chavez-Ramirez B."/>
            <person name="Beukes C."/>
            <person name="Steenkamp E.T."/>
            <person name="Hirsch A.M."/>
            <person name="Manyaka P."/>
            <person name="Maluk M."/>
            <person name="Lafos M."/>
            <person name="Crook M."/>
            <person name="Gross E."/>
            <person name="Simon M.F."/>
            <person name="Bueno dos Reis Junior F."/>
            <person name="Poole P.S."/>
            <person name="Venter S.N."/>
            <person name="James E.K."/>
        </authorList>
    </citation>
    <scope>NUCLEOTIDE SEQUENCE [LARGE SCALE GENOMIC DNA]</scope>
    <source>
        <strain evidence="1 2">GP25-8</strain>
    </source>
</reference>
<gene>
    <name evidence="1" type="ORF">C0Z19_05375</name>
</gene>
<organism evidence="1 2">
    <name type="scientific">Trinickia soli</name>
    <dbReference type="NCBI Taxonomy" id="380675"/>
    <lineage>
        <taxon>Bacteria</taxon>
        <taxon>Pseudomonadati</taxon>
        <taxon>Pseudomonadota</taxon>
        <taxon>Betaproteobacteria</taxon>
        <taxon>Burkholderiales</taxon>
        <taxon>Burkholderiaceae</taxon>
        <taxon>Trinickia</taxon>
    </lineage>
</organism>
<dbReference type="RefSeq" id="WP_102608754.1">
    <property type="nucleotide sequence ID" value="NZ_CADIKD010000001.1"/>
</dbReference>
<dbReference type="Pfam" id="PF11876">
    <property type="entry name" value="TsiV"/>
    <property type="match status" value="1"/>
</dbReference>
<evidence type="ECO:0000313" key="2">
    <source>
        <dbReference type="Proteomes" id="UP000235347"/>
    </source>
</evidence>
<keyword evidence="2" id="KW-1185">Reference proteome</keyword>